<keyword evidence="4" id="KW-1185">Reference proteome</keyword>
<dbReference type="SUPFAM" id="SSF103481">
    <property type="entry name" value="Multidrug resistance efflux transporter EmrE"/>
    <property type="match status" value="2"/>
</dbReference>
<dbReference type="Pfam" id="PF00892">
    <property type="entry name" value="EamA"/>
    <property type="match status" value="2"/>
</dbReference>
<feature type="transmembrane region" description="Helical" evidence="1">
    <location>
        <begin position="186"/>
        <end position="204"/>
    </location>
</feature>
<feature type="transmembrane region" description="Helical" evidence="1">
    <location>
        <begin position="268"/>
        <end position="285"/>
    </location>
</feature>
<dbReference type="EMBL" id="JBHSMZ010000016">
    <property type="protein sequence ID" value="MFC5550996.1"/>
    <property type="molecule type" value="Genomic_DNA"/>
</dbReference>
<feature type="transmembrane region" description="Helical" evidence="1">
    <location>
        <begin position="216"/>
        <end position="235"/>
    </location>
</feature>
<keyword evidence="1" id="KW-0812">Transmembrane</keyword>
<feature type="domain" description="EamA" evidence="2">
    <location>
        <begin position="155"/>
        <end position="280"/>
    </location>
</feature>
<evidence type="ECO:0000259" key="2">
    <source>
        <dbReference type="Pfam" id="PF00892"/>
    </source>
</evidence>
<feature type="transmembrane region" description="Helical" evidence="1">
    <location>
        <begin position="152"/>
        <end position="174"/>
    </location>
</feature>
<feature type="transmembrane region" description="Helical" evidence="1">
    <location>
        <begin position="74"/>
        <end position="95"/>
    </location>
</feature>
<dbReference type="Proteomes" id="UP001596086">
    <property type="component" value="Unassembled WGS sequence"/>
</dbReference>
<feature type="transmembrane region" description="Helical" evidence="1">
    <location>
        <begin position="41"/>
        <end position="62"/>
    </location>
</feature>
<name>A0ABW0S1S5_9BURK</name>
<dbReference type="PANTHER" id="PTHR22911">
    <property type="entry name" value="ACYL-MALONYL CONDENSING ENZYME-RELATED"/>
    <property type="match status" value="1"/>
</dbReference>
<dbReference type="InterPro" id="IPR000620">
    <property type="entry name" value="EamA_dom"/>
</dbReference>
<proteinExistence type="predicted"/>
<keyword evidence="1" id="KW-0472">Membrane</keyword>
<dbReference type="RefSeq" id="WP_379774418.1">
    <property type="nucleotide sequence ID" value="NZ_JBHSMZ010000016.1"/>
</dbReference>
<feature type="transmembrane region" description="Helical" evidence="1">
    <location>
        <begin position="101"/>
        <end position="122"/>
    </location>
</feature>
<dbReference type="PANTHER" id="PTHR22911:SF103">
    <property type="entry name" value="BLR2811 PROTEIN"/>
    <property type="match status" value="1"/>
</dbReference>
<feature type="transmembrane region" description="Helical" evidence="1">
    <location>
        <begin position="242"/>
        <end position="262"/>
    </location>
</feature>
<evidence type="ECO:0000313" key="3">
    <source>
        <dbReference type="EMBL" id="MFC5550996.1"/>
    </source>
</evidence>
<dbReference type="InterPro" id="IPR037185">
    <property type="entry name" value="EmrE-like"/>
</dbReference>
<organism evidence="3 4">
    <name type="scientific">Massilia aerilata</name>
    <dbReference type="NCBI Taxonomy" id="453817"/>
    <lineage>
        <taxon>Bacteria</taxon>
        <taxon>Pseudomonadati</taxon>
        <taxon>Pseudomonadota</taxon>
        <taxon>Betaproteobacteria</taxon>
        <taxon>Burkholderiales</taxon>
        <taxon>Oxalobacteraceae</taxon>
        <taxon>Telluria group</taxon>
        <taxon>Massilia</taxon>
    </lineage>
</organism>
<gene>
    <name evidence="3" type="ORF">ACFPO9_20965</name>
</gene>
<reference evidence="4" key="1">
    <citation type="journal article" date="2019" name="Int. J. Syst. Evol. Microbiol.">
        <title>The Global Catalogue of Microorganisms (GCM) 10K type strain sequencing project: providing services to taxonomists for standard genome sequencing and annotation.</title>
        <authorList>
            <consortium name="The Broad Institute Genomics Platform"/>
            <consortium name="The Broad Institute Genome Sequencing Center for Infectious Disease"/>
            <person name="Wu L."/>
            <person name="Ma J."/>
        </authorList>
    </citation>
    <scope>NUCLEOTIDE SEQUENCE [LARGE SCALE GENOMIC DNA]</scope>
    <source>
        <strain evidence="4">CGMCC 4.5798</strain>
    </source>
</reference>
<feature type="domain" description="EamA" evidence="2">
    <location>
        <begin position="17"/>
        <end position="145"/>
    </location>
</feature>
<accession>A0ABW0S1S5</accession>
<evidence type="ECO:0000313" key="4">
    <source>
        <dbReference type="Proteomes" id="UP001596086"/>
    </source>
</evidence>
<comment type="caution">
    <text evidence="3">The sequence shown here is derived from an EMBL/GenBank/DDBJ whole genome shotgun (WGS) entry which is preliminary data.</text>
</comment>
<keyword evidence="1" id="KW-1133">Transmembrane helix</keyword>
<feature type="transmembrane region" description="Helical" evidence="1">
    <location>
        <begin position="129"/>
        <end position="146"/>
    </location>
</feature>
<dbReference type="Gene3D" id="1.10.3730.20">
    <property type="match status" value="1"/>
</dbReference>
<feature type="transmembrane region" description="Helical" evidence="1">
    <location>
        <begin position="15"/>
        <end position="35"/>
    </location>
</feature>
<protein>
    <submittedName>
        <fullName evidence="3">DMT family transporter</fullName>
    </submittedName>
</protein>
<evidence type="ECO:0000256" key="1">
    <source>
        <dbReference type="SAM" id="Phobius"/>
    </source>
</evidence>
<sequence length="297" mass="31767">MTTKTLRVAGNLRSIRAMLAAVLMFSIMDTIMKLLSAEFPAMQVAALRSLASLPLVCAYVAWRGGFGSIMQVRWPLHLLRAAIGIVMLALFAYGVRGLSLAEAYTIFFIGPILITALSVFVLKERVNRARWLAIAIGMAGVLVVLRPSGDGFLTLGGLAILVAAVCYAVSAVAGRVLARSDSSEQMVFWLMLLMAIGATLLALPDWTPVQARHLPLLAGLALSGFLAQLAITEAFNHGEASVVAPFEYTALACGIAIDWALWQTLPDQITLIGAAIIIGSGLYLIRHETSHAEAEHP</sequence>